<accession>A0A939NBE9</accession>
<dbReference type="AlphaFoldDB" id="A0A939NBE9"/>
<sequence>MIETRRCWRIKAGDASLLEFNDAANSKLQMLMDWWQLTGERCFADSIMEIARNPVQGFSIWSDGDILVEFISLQNDKNYSRPFIYETEFLELLEKGLTNAIYGSSIDTLSMFVDLVDAVDTGKILPISINHALQIAVLEEFKDNFRRVYDDNSESSI</sequence>
<dbReference type="Proteomes" id="UP000664477">
    <property type="component" value="Unassembled WGS sequence"/>
</dbReference>
<evidence type="ECO:0000313" key="2">
    <source>
        <dbReference type="Proteomes" id="UP000664477"/>
    </source>
</evidence>
<organism evidence="1 2">
    <name type="scientific">Providencia rettgeri</name>
    <dbReference type="NCBI Taxonomy" id="587"/>
    <lineage>
        <taxon>Bacteria</taxon>
        <taxon>Pseudomonadati</taxon>
        <taxon>Pseudomonadota</taxon>
        <taxon>Gammaproteobacteria</taxon>
        <taxon>Enterobacterales</taxon>
        <taxon>Morganellaceae</taxon>
        <taxon>Providencia</taxon>
    </lineage>
</organism>
<proteinExistence type="predicted"/>
<evidence type="ECO:0000313" key="1">
    <source>
        <dbReference type="EMBL" id="MBO1915946.1"/>
    </source>
</evidence>
<name>A0A939NBE9_PRORE</name>
<protein>
    <submittedName>
        <fullName evidence="1">Uncharacterized protein</fullName>
    </submittedName>
</protein>
<comment type="caution">
    <text evidence="1">The sequence shown here is derived from an EMBL/GenBank/DDBJ whole genome shotgun (WGS) entry which is preliminary data.</text>
</comment>
<dbReference type="EMBL" id="JAGETQ010000015">
    <property type="protein sequence ID" value="MBO1915946.1"/>
    <property type="molecule type" value="Genomic_DNA"/>
</dbReference>
<gene>
    <name evidence="1" type="ORF">J4727_04785</name>
</gene>
<reference evidence="1" key="1">
    <citation type="submission" date="2021-03" db="EMBL/GenBank/DDBJ databases">
        <title>Molecular epidemiology and mechanisms of colistin and carbapenem resistance in Enterobacteriaceae from clinical isolates, the environment and porcine samples in Pretoria, South Africa.</title>
        <authorList>
            <person name="Bogoshi D."/>
            <person name="Mbelle N.M."/>
            <person name="Naidoo V."/>
            <person name="Osei Sekyere J."/>
        </authorList>
    </citation>
    <scope>NUCLEOTIDE SEQUENCE</scope>
    <source>
        <strain evidence="1">C052</strain>
    </source>
</reference>